<dbReference type="PANTHER" id="PTHR40375">
    <property type="entry name" value="SPORULATION-SPECIFIC PROTEIN 22"/>
    <property type="match status" value="1"/>
</dbReference>
<dbReference type="InParanoid" id="W2RLD8"/>
<keyword evidence="3" id="KW-1185">Reference proteome</keyword>
<dbReference type="VEuPathDB" id="FungiDB:HMPREF1541_08125"/>
<evidence type="ECO:0008006" key="4">
    <source>
        <dbReference type="Google" id="ProtNLM"/>
    </source>
</evidence>
<protein>
    <recommendedName>
        <fullName evidence="4">Protein ZIP4 homolog</fullName>
    </recommendedName>
</protein>
<organism evidence="2 3">
    <name type="scientific">Cyphellophora europaea (strain CBS 101466)</name>
    <name type="common">Phialophora europaea</name>
    <dbReference type="NCBI Taxonomy" id="1220924"/>
    <lineage>
        <taxon>Eukaryota</taxon>
        <taxon>Fungi</taxon>
        <taxon>Dikarya</taxon>
        <taxon>Ascomycota</taxon>
        <taxon>Pezizomycotina</taxon>
        <taxon>Eurotiomycetes</taxon>
        <taxon>Chaetothyriomycetidae</taxon>
        <taxon>Chaetothyriales</taxon>
        <taxon>Cyphellophoraceae</taxon>
        <taxon>Cyphellophora</taxon>
    </lineage>
</organism>
<dbReference type="Proteomes" id="UP000030752">
    <property type="component" value="Unassembled WGS sequence"/>
</dbReference>
<dbReference type="InterPro" id="IPR039057">
    <property type="entry name" value="Spo22/ZIP4"/>
</dbReference>
<dbReference type="eggNOG" id="ENOG502T8A5">
    <property type="taxonomic scope" value="Eukaryota"/>
</dbReference>
<dbReference type="RefSeq" id="XP_008720667.1">
    <property type="nucleotide sequence ID" value="XM_008722445.1"/>
</dbReference>
<gene>
    <name evidence="2" type="ORF">HMPREF1541_08125</name>
</gene>
<evidence type="ECO:0000313" key="2">
    <source>
        <dbReference type="EMBL" id="ETN37135.1"/>
    </source>
</evidence>
<keyword evidence="1" id="KW-0469">Meiosis</keyword>
<accession>W2RLD8</accession>
<evidence type="ECO:0000256" key="1">
    <source>
        <dbReference type="ARBA" id="ARBA00023254"/>
    </source>
</evidence>
<dbReference type="GO" id="GO:0090173">
    <property type="term" value="P:regulation of synaptonemal complex assembly"/>
    <property type="evidence" value="ECO:0007669"/>
    <property type="project" value="InterPro"/>
</dbReference>
<proteinExistence type="predicted"/>
<dbReference type="GO" id="GO:0051321">
    <property type="term" value="P:meiotic cell cycle"/>
    <property type="evidence" value="ECO:0007669"/>
    <property type="project" value="UniProtKB-KW"/>
</dbReference>
<evidence type="ECO:0000313" key="3">
    <source>
        <dbReference type="Proteomes" id="UP000030752"/>
    </source>
</evidence>
<reference evidence="2 3" key="1">
    <citation type="submission" date="2013-03" db="EMBL/GenBank/DDBJ databases">
        <title>The Genome Sequence of Phialophora europaea CBS 101466.</title>
        <authorList>
            <consortium name="The Broad Institute Genomics Platform"/>
            <person name="Cuomo C."/>
            <person name="de Hoog S."/>
            <person name="Gorbushina A."/>
            <person name="Walker B."/>
            <person name="Young S.K."/>
            <person name="Zeng Q."/>
            <person name="Gargeya S."/>
            <person name="Fitzgerald M."/>
            <person name="Haas B."/>
            <person name="Abouelleil A."/>
            <person name="Allen A.W."/>
            <person name="Alvarado L."/>
            <person name="Arachchi H.M."/>
            <person name="Berlin A.M."/>
            <person name="Chapman S.B."/>
            <person name="Gainer-Dewar J."/>
            <person name="Goldberg J."/>
            <person name="Griggs A."/>
            <person name="Gujja S."/>
            <person name="Hansen M."/>
            <person name="Howarth C."/>
            <person name="Imamovic A."/>
            <person name="Ireland A."/>
            <person name="Larimer J."/>
            <person name="McCowan C."/>
            <person name="Murphy C."/>
            <person name="Pearson M."/>
            <person name="Poon T.W."/>
            <person name="Priest M."/>
            <person name="Roberts A."/>
            <person name="Saif S."/>
            <person name="Shea T."/>
            <person name="Sisk P."/>
            <person name="Sykes S."/>
            <person name="Wortman J."/>
            <person name="Nusbaum C."/>
            <person name="Birren B."/>
        </authorList>
    </citation>
    <scope>NUCLEOTIDE SEQUENCE [LARGE SCALE GENOMIC DNA]</scope>
    <source>
        <strain evidence="2 3">CBS 101466</strain>
    </source>
</reference>
<dbReference type="AlphaFoldDB" id="W2RLD8"/>
<dbReference type="HOGENOM" id="CLU_001453_1_0_1"/>
<dbReference type="EMBL" id="KB822724">
    <property type="protein sequence ID" value="ETN37135.1"/>
    <property type="molecule type" value="Genomic_DNA"/>
</dbReference>
<sequence>MLLEIELLTRDPGANPDVYFAGTNETELLKSTHLSVLSKVMQSVHIIESNHKIIMHYLHHLKSLSLDHAQRALKQYLVLRLTTEDEHERTEGAIITLIWMSVPEATTGAVAPSLPEDLDDIHSSWQRVLGTGAAHAAILLLWRRVDSGPDPPDEVVISFCQIALHPLLRQAGERNKAKLQRKLISCYISVGNLQGARQAYSELSEPAKASPLSNYLHYIIALRTADESAADEAVASLVNSPGHERQLLLACVGETMKHGSKRRGATLLQRVLDKYSYDLPSELDTCAVLRCTAQLHLSVLDESSSEDFVTLSMLSSIFRVAAAYSAKCNGNESGDGSSACPLRECEWFEKTSFNKALQHAGEWPSSIVIDLLAHSIAVTYPPHAIREEKSQKIVHQANSLFLQAILFTTKARDWKSLNTIEDIPRTSYSARNPPETGRLQCHLYQNSIERYCRLKALLFDHIDLLSAFENAEEDITSKTATLLPLAFEAHLFITLTDALSGLPCSEISVAQLIDDVPRLTSSSKPYALLADLVLSSAMDHSTKDPDPSMIRMPARLPLKNAINLLAKLVTTMRGQPDYDIDKAARWIRCIVQMVLDSYNSNSDATNSDDGAPLALIEPIVTEAAQIARSAAHAAAAARHAGPLQNNSTEVSEDEDIGPQLYPSDELQWLSTVLFNLAVDLYVADQGDEAQKWARHAVAAADVLALMDTDDGGDAGVLLRVLKERGARVGWSL</sequence>
<dbReference type="GeneID" id="19975464"/>
<dbReference type="OrthoDB" id="65716at2759"/>
<dbReference type="STRING" id="1220924.W2RLD8"/>
<dbReference type="PANTHER" id="PTHR40375:SF2">
    <property type="entry name" value="SPORULATION-SPECIFIC PROTEIN 22"/>
    <property type="match status" value="1"/>
</dbReference>
<dbReference type="InterPro" id="IPR013940">
    <property type="entry name" value="Spo22/ZIP4/TEX11"/>
</dbReference>
<name>W2RLD8_CYPE1</name>
<dbReference type="Pfam" id="PF08631">
    <property type="entry name" value="SPO22"/>
    <property type="match status" value="1"/>
</dbReference>